<evidence type="ECO:0000256" key="1">
    <source>
        <dbReference type="SAM" id="MobiDB-lite"/>
    </source>
</evidence>
<reference evidence="3" key="4">
    <citation type="submission" date="2025-05" db="UniProtKB">
        <authorList>
            <consortium name="EnsemblFungi"/>
        </authorList>
    </citation>
    <scope>IDENTIFICATION</scope>
    <source>
        <strain evidence="3">isolate 1-1 / race 1 (BBBD)</strain>
    </source>
</reference>
<evidence type="ECO:0000313" key="3">
    <source>
        <dbReference type="EnsemblFungi" id="PTTG_12438-t43_1-p1"/>
    </source>
</evidence>
<sequence length="69" mass="7770">MCLHLQKKSENEKPVPQIVTQPPTLDKDSQMNNLLATGIGASAQKDLCKSWKEENLWGMMKYKPAAKKV</sequence>
<name>A0A180GCI4_PUCT1</name>
<protein>
    <submittedName>
        <fullName evidence="2 3">Uncharacterized protein</fullName>
    </submittedName>
</protein>
<organism evidence="2">
    <name type="scientific">Puccinia triticina (isolate 1-1 / race 1 (BBBD))</name>
    <name type="common">Brown leaf rust fungus</name>
    <dbReference type="NCBI Taxonomy" id="630390"/>
    <lineage>
        <taxon>Eukaryota</taxon>
        <taxon>Fungi</taxon>
        <taxon>Dikarya</taxon>
        <taxon>Basidiomycota</taxon>
        <taxon>Pucciniomycotina</taxon>
        <taxon>Pucciniomycetes</taxon>
        <taxon>Pucciniales</taxon>
        <taxon>Pucciniaceae</taxon>
        <taxon>Puccinia</taxon>
    </lineage>
</organism>
<feature type="region of interest" description="Disordered" evidence="1">
    <location>
        <begin position="1"/>
        <end position="30"/>
    </location>
</feature>
<gene>
    <name evidence="2" type="ORF">PTTG_12438</name>
</gene>
<evidence type="ECO:0000313" key="4">
    <source>
        <dbReference type="Proteomes" id="UP000005240"/>
    </source>
</evidence>
<dbReference type="VEuPathDB" id="FungiDB:PTTG_12438"/>
<evidence type="ECO:0000313" key="2">
    <source>
        <dbReference type="EMBL" id="OAV90168.1"/>
    </source>
</evidence>
<dbReference type="Proteomes" id="UP000005240">
    <property type="component" value="Unassembled WGS sequence"/>
</dbReference>
<dbReference type="EMBL" id="ADAS02000107">
    <property type="protein sequence ID" value="OAV90168.1"/>
    <property type="molecule type" value="Genomic_DNA"/>
</dbReference>
<reference evidence="2" key="1">
    <citation type="submission" date="2009-11" db="EMBL/GenBank/DDBJ databases">
        <authorList>
            <consortium name="The Broad Institute Genome Sequencing Platform"/>
            <person name="Ward D."/>
            <person name="Feldgarden M."/>
            <person name="Earl A."/>
            <person name="Young S.K."/>
            <person name="Zeng Q."/>
            <person name="Koehrsen M."/>
            <person name="Alvarado L."/>
            <person name="Berlin A."/>
            <person name="Bochicchio J."/>
            <person name="Borenstein D."/>
            <person name="Chapman S.B."/>
            <person name="Chen Z."/>
            <person name="Engels R."/>
            <person name="Freedman E."/>
            <person name="Gellesch M."/>
            <person name="Goldberg J."/>
            <person name="Griggs A."/>
            <person name="Gujja S."/>
            <person name="Heilman E."/>
            <person name="Heiman D."/>
            <person name="Hepburn T."/>
            <person name="Howarth C."/>
            <person name="Jen D."/>
            <person name="Larson L."/>
            <person name="Lewis B."/>
            <person name="Mehta T."/>
            <person name="Park D."/>
            <person name="Pearson M."/>
            <person name="Roberts A."/>
            <person name="Saif S."/>
            <person name="Shea T."/>
            <person name="Shenoy N."/>
            <person name="Sisk P."/>
            <person name="Stolte C."/>
            <person name="Sykes S."/>
            <person name="Thomson T."/>
            <person name="Walk T."/>
            <person name="White J."/>
            <person name="Yandava C."/>
            <person name="Izard J."/>
            <person name="Baranova O.V."/>
            <person name="Blanton J.M."/>
            <person name="Tanner A.C."/>
            <person name="Dewhirst F.E."/>
            <person name="Haas B."/>
            <person name="Nusbaum C."/>
            <person name="Birren B."/>
        </authorList>
    </citation>
    <scope>NUCLEOTIDE SEQUENCE [LARGE SCALE GENOMIC DNA]</scope>
    <source>
        <strain evidence="2">1-1 BBBD Race 1</strain>
    </source>
</reference>
<dbReference type="EnsemblFungi" id="PTTG_12438-t43_1">
    <property type="protein sequence ID" value="PTTG_12438-t43_1-p1"/>
    <property type="gene ID" value="PTTG_12438"/>
</dbReference>
<keyword evidence="4" id="KW-1185">Reference proteome</keyword>
<dbReference type="AlphaFoldDB" id="A0A180GCI4"/>
<reference evidence="2" key="2">
    <citation type="submission" date="2016-05" db="EMBL/GenBank/DDBJ databases">
        <title>Comparative analysis highlights variable genome content of wheat rusts and divergence of the mating loci.</title>
        <authorList>
            <person name="Cuomo C.A."/>
            <person name="Bakkeren G."/>
            <person name="Szabo L."/>
            <person name="Khalil H."/>
            <person name="Joly D."/>
            <person name="Goldberg J."/>
            <person name="Young S."/>
            <person name="Zeng Q."/>
            <person name="Fellers J."/>
        </authorList>
    </citation>
    <scope>NUCLEOTIDE SEQUENCE [LARGE SCALE GENOMIC DNA]</scope>
    <source>
        <strain evidence="2">1-1 BBBD Race 1</strain>
    </source>
</reference>
<reference evidence="3 4" key="3">
    <citation type="journal article" date="2017" name="G3 (Bethesda)">
        <title>Comparative analysis highlights variable genome content of wheat rusts and divergence of the mating loci.</title>
        <authorList>
            <person name="Cuomo C.A."/>
            <person name="Bakkeren G."/>
            <person name="Khalil H.B."/>
            <person name="Panwar V."/>
            <person name="Joly D."/>
            <person name="Linning R."/>
            <person name="Sakthikumar S."/>
            <person name="Song X."/>
            <person name="Adiconis X."/>
            <person name="Fan L."/>
            <person name="Goldberg J.M."/>
            <person name="Levin J.Z."/>
            <person name="Young S."/>
            <person name="Zeng Q."/>
            <person name="Anikster Y."/>
            <person name="Bruce M."/>
            <person name="Wang M."/>
            <person name="Yin C."/>
            <person name="McCallum B."/>
            <person name="Szabo L.J."/>
            <person name="Hulbert S."/>
            <person name="Chen X."/>
            <person name="Fellers J.P."/>
        </authorList>
    </citation>
    <scope>NUCLEOTIDE SEQUENCE</scope>
    <source>
        <strain evidence="4">Isolate 1-1 / race 1 (BBBD)</strain>
        <strain evidence="3">isolate 1-1 / race 1 (BBBD)</strain>
    </source>
</reference>
<proteinExistence type="predicted"/>
<accession>A0A180GCI4</accession>